<evidence type="ECO:0000259" key="5">
    <source>
        <dbReference type="PROSITE" id="PS51891"/>
    </source>
</evidence>
<reference evidence="6" key="1">
    <citation type="submission" date="2023-06" db="EMBL/GenBank/DDBJ databases">
        <title>Multi-omics analyses reveal the molecular pathogenesis toolkit of Lasiodiplodia hormozganensis, a cross-kingdom pathogen.</title>
        <authorList>
            <person name="Felix C."/>
            <person name="Meneses R."/>
            <person name="Goncalves M.F.M."/>
            <person name="Tilleman L."/>
            <person name="Duarte A.S."/>
            <person name="Jorrin-Novo J.V."/>
            <person name="Van De Peer Y."/>
            <person name="Deforce D."/>
            <person name="Van Nieuwerburgh F."/>
            <person name="Esteves A.C."/>
            <person name="Alves A."/>
        </authorList>
    </citation>
    <scope>NUCLEOTIDE SEQUENCE</scope>
    <source>
        <strain evidence="6">CBS 339.90</strain>
    </source>
</reference>
<dbReference type="SUPFAM" id="SSF51316">
    <property type="entry name" value="Mss4-like"/>
    <property type="match status" value="1"/>
</dbReference>
<dbReference type="InterPro" id="IPR029063">
    <property type="entry name" value="SAM-dependent_MTases_sf"/>
</dbReference>
<organism evidence="6 7">
    <name type="scientific">Lasiodiplodia hormozganensis</name>
    <dbReference type="NCBI Taxonomy" id="869390"/>
    <lineage>
        <taxon>Eukaryota</taxon>
        <taxon>Fungi</taxon>
        <taxon>Dikarya</taxon>
        <taxon>Ascomycota</taxon>
        <taxon>Pezizomycotina</taxon>
        <taxon>Dothideomycetes</taxon>
        <taxon>Dothideomycetes incertae sedis</taxon>
        <taxon>Botryosphaeriales</taxon>
        <taxon>Botryosphaeriaceae</taxon>
        <taxon>Lasiodiplodia</taxon>
    </lineage>
</organism>
<dbReference type="GO" id="GO:0046872">
    <property type="term" value="F:metal ion binding"/>
    <property type="evidence" value="ECO:0007669"/>
    <property type="project" value="UniProtKB-KW"/>
</dbReference>
<dbReference type="AlphaFoldDB" id="A0AA40BV66"/>
<dbReference type="PANTHER" id="PTHR43861">
    <property type="entry name" value="TRANS-ACONITATE 2-METHYLTRANSFERASE-RELATED"/>
    <property type="match status" value="1"/>
</dbReference>
<evidence type="ECO:0000313" key="6">
    <source>
        <dbReference type="EMBL" id="KAK0614795.1"/>
    </source>
</evidence>
<name>A0AA40BV66_9PEZI</name>
<feature type="domain" description="CENP-V/GFA" evidence="5">
    <location>
        <begin position="353"/>
        <end position="479"/>
    </location>
</feature>
<keyword evidence="2" id="KW-0479">Metal-binding</keyword>
<evidence type="ECO:0000313" key="7">
    <source>
        <dbReference type="Proteomes" id="UP001175001"/>
    </source>
</evidence>
<dbReference type="GO" id="GO:0016846">
    <property type="term" value="F:carbon-sulfur lyase activity"/>
    <property type="evidence" value="ECO:0007669"/>
    <property type="project" value="InterPro"/>
</dbReference>
<dbReference type="InterPro" id="IPR006913">
    <property type="entry name" value="CENP-V/GFA"/>
</dbReference>
<feature type="region of interest" description="Disordered" evidence="4">
    <location>
        <begin position="106"/>
        <end position="154"/>
    </location>
</feature>
<dbReference type="CDD" id="cd02440">
    <property type="entry name" value="AdoMet_MTases"/>
    <property type="match status" value="1"/>
</dbReference>
<accession>A0AA40BV66</accession>
<protein>
    <recommendedName>
        <fullName evidence="5">CENP-V/GFA domain-containing protein</fullName>
    </recommendedName>
</protein>
<feature type="compositionally biased region" description="Acidic residues" evidence="4">
    <location>
        <begin position="124"/>
        <end position="146"/>
    </location>
</feature>
<gene>
    <name evidence="6" type="ORF">DIS24_g11920</name>
</gene>
<dbReference type="Gene3D" id="3.40.50.150">
    <property type="entry name" value="Vaccinia Virus protein VP39"/>
    <property type="match status" value="1"/>
</dbReference>
<evidence type="ECO:0000256" key="3">
    <source>
        <dbReference type="ARBA" id="ARBA00022833"/>
    </source>
</evidence>
<dbReference type="Gene3D" id="3.90.1590.10">
    <property type="entry name" value="glutathione-dependent formaldehyde- activating enzyme (gfa)"/>
    <property type="match status" value="1"/>
</dbReference>
<dbReference type="InterPro" id="IPR011057">
    <property type="entry name" value="Mss4-like_sf"/>
</dbReference>
<evidence type="ECO:0000256" key="4">
    <source>
        <dbReference type="SAM" id="MobiDB-lite"/>
    </source>
</evidence>
<evidence type="ECO:0000256" key="1">
    <source>
        <dbReference type="ARBA" id="ARBA00005495"/>
    </source>
</evidence>
<dbReference type="Pfam" id="PF13489">
    <property type="entry name" value="Methyltransf_23"/>
    <property type="match status" value="1"/>
</dbReference>
<proteinExistence type="inferred from homology"/>
<dbReference type="Pfam" id="PF04828">
    <property type="entry name" value="GFA"/>
    <property type="match status" value="1"/>
</dbReference>
<dbReference type="Proteomes" id="UP001175001">
    <property type="component" value="Unassembled WGS sequence"/>
</dbReference>
<evidence type="ECO:0000256" key="2">
    <source>
        <dbReference type="ARBA" id="ARBA00022723"/>
    </source>
</evidence>
<dbReference type="PROSITE" id="PS51891">
    <property type="entry name" value="CENP_V_GFA"/>
    <property type="match status" value="1"/>
</dbReference>
<comment type="caution">
    <text evidence="6">The sequence shown here is derived from an EMBL/GenBank/DDBJ whole genome shotgun (WGS) entry which is preliminary data.</text>
</comment>
<keyword evidence="7" id="KW-1185">Reference proteome</keyword>
<comment type="similarity">
    <text evidence="1">Belongs to the Gfa family.</text>
</comment>
<dbReference type="EMBL" id="JAUJDW010000203">
    <property type="protein sequence ID" value="KAK0614795.1"/>
    <property type="molecule type" value="Genomic_DNA"/>
</dbReference>
<sequence length="500" mass="55477">MTCATEVARLRVAAIMEGTLAVETQTAAAKRLYDARAANYDDSWHPQFAQAFVDRLQLEPGAKVLDLACGTGLLTFLAAERVGPTGSVTGVDVSGGMLAQARRKLESGAAPIRHHQRQKKKVEDEDLLLVNVDDDNNNADHDDDDAGKEQPQPGRWKHVRLFEHSVTDLDSLDALAAEKGSFDLITMASALVLLPDPEAAIRSWLPYLKPGGLLALDVPHPQNQLAGIVLERVGRRMGVAVPYHRTWVLDQLSLPDLLSGAAGLQVLATELITQEGYGERYLPTDAREMEAQFAKMIGSESGRGFGRNRGPKWEEARRLFYEEWLLEAERSDVPHGVKEVDGVWLTTARKPPVAGSCRCGDVRYTVCTARPNDSSFCHCRTCQKMGGMGGNGFVAFNVKDVTWLEDSERVLRLAPAFSRKAVRAFCERCGAPVWMRYRTQPDGPLEGVVWLALSTVDEGLPEDFRIAMRIFLDEKPPWERVPDDGAERWRFQAGGERWEE</sequence>
<dbReference type="SUPFAM" id="SSF53335">
    <property type="entry name" value="S-adenosyl-L-methionine-dependent methyltransferases"/>
    <property type="match status" value="1"/>
</dbReference>
<keyword evidence="3" id="KW-0862">Zinc</keyword>